<dbReference type="EMBL" id="UINC01094660">
    <property type="protein sequence ID" value="SVC50088.1"/>
    <property type="molecule type" value="Genomic_DNA"/>
</dbReference>
<gene>
    <name evidence="1" type="ORF">METZ01_LOCUS302942</name>
</gene>
<dbReference type="InterPro" id="IPR012337">
    <property type="entry name" value="RNaseH-like_sf"/>
</dbReference>
<accession>A0A382MNN3</accession>
<dbReference type="Pfam" id="PF03652">
    <property type="entry name" value="RuvX"/>
    <property type="match status" value="1"/>
</dbReference>
<dbReference type="InterPro" id="IPR037027">
    <property type="entry name" value="YqgF/RNaseH-like_dom_sf"/>
</dbReference>
<dbReference type="SUPFAM" id="SSF53098">
    <property type="entry name" value="Ribonuclease H-like"/>
    <property type="match status" value="1"/>
</dbReference>
<protein>
    <recommendedName>
        <fullName evidence="2">YqgF/RNase H-like domain-containing protein</fullName>
    </recommendedName>
</protein>
<reference evidence="1" key="1">
    <citation type="submission" date="2018-05" db="EMBL/GenBank/DDBJ databases">
        <authorList>
            <person name="Lanie J.A."/>
            <person name="Ng W.-L."/>
            <person name="Kazmierczak K.M."/>
            <person name="Andrzejewski T.M."/>
            <person name="Davidsen T.M."/>
            <person name="Wayne K.J."/>
            <person name="Tettelin H."/>
            <person name="Glass J.I."/>
            <person name="Rusch D."/>
            <person name="Podicherti R."/>
            <person name="Tsui H.-C.T."/>
            <person name="Winkler M.E."/>
        </authorList>
    </citation>
    <scope>NUCLEOTIDE SEQUENCE</scope>
</reference>
<sequence length="101" mass="11440">MVKKINIIIKENQIEKLIIGLPKLLNGTEGDRAIFSRLISKKLKASNKGIRIVLWDERLTTEQAFKSMKSTGMKIKNIKSKLNSVSAIIILESYLQNQNAK</sequence>
<dbReference type="NCBIfam" id="TIGR00250">
    <property type="entry name" value="RNAse_H_YqgF"/>
    <property type="match status" value="1"/>
</dbReference>
<dbReference type="InterPro" id="IPR005227">
    <property type="entry name" value="YqgF"/>
</dbReference>
<evidence type="ECO:0008006" key="2">
    <source>
        <dbReference type="Google" id="ProtNLM"/>
    </source>
</evidence>
<dbReference type="PANTHER" id="PTHR33317:SF4">
    <property type="entry name" value="POLYNUCLEOTIDYL TRANSFERASE, RIBONUCLEASE H-LIKE SUPERFAMILY PROTEIN"/>
    <property type="match status" value="1"/>
</dbReference>
<organism evidence="1">
    <name type="scientific">marine metagenome</name>
    <dbReference type="NCBI Taxonomy" id="408172"/>
    <lineage>
        <taxon>unclassified sequences</taxon>
        <taxon>metagenomes</taxon>
        <taxon>ecological metagenomes</taxon>
    </lineage>
</organism>
<dbReference type="CDD" id="cd16964">
    <property type="entry name" value="YqgF"/>
    <property type="match status" value="1"/>
</dbReference>
<dbReference type="GO" id="GO:0000967">
    <property type="term" value="P:rRNA 5'-end processing"/>
    <property type="evidence" value="ECO:0007669"/>
    <property type="project" value="TreeGrafter"/>
</dbReference>
<dbReference type="Gene3D" id="3.30.420.140">
    <property type="entry name" value="YqgF/RNase H-like domain"/>
    <property type="match status" value="1"/>
</dbReference>
<dbReference type="PANTHER" id="PTHR33317">
    <property type="entry name" value="POLYNUCLEOTIDYL TRANSFERASE, RIBONUCLEASE H-LIKE SUPERFAMILY PROTEIN"/>
    <property type="match status" value="1"/>
</dbReference>
<evidence type="ECO:0000313" key="1">
    <source>
        <dbReference type="EMBL" id="SVC50088.1"/>
    </source>
</evidence>
<name>A0A382MNN3_9ZZZZ</name>
<dbReference type="AlphaFoldDB" id="A0A382MNN3"/>
<proteinExistence type="predicted"/>